<feature type="compositionally biased region" description="Polar residues" evidence="1">
    <location>
        <begin position="222"/>
        <end position="242"/>
    </location>
</feature>
<feature type="transmembrane region" description="Helical" evidence="2">
    <location>
        <begin position="369"/>
        <end position="388"/>
    </location>
</feature>
<feature type="compositionally biased region" description="Low complexity" evidence="1">
    <location>
        <begin position="243"/>
        <end position="261"/>
    </location>
</feature>
<feature type="compositionally biased region" description="Polar residues" evidence="1">
    <location>
        <begin position="189"/>
        <end position="201"/>
    </location>
</feature>
<feature type="transmembrane region" description="Helical" evidence="2">
    <location>
        <begin position="525"/>
        <end position="545"/>
    </location>
</feature>
<name>A0ABR3PUW8_9TREE</name>
<dbReference type="GeneID" id="95988905"/>
<evidence type="ECO:0000313" key="3">
    <source>
        <dbReference type="EMBL" id="KAL1406175.1"/>
    </source>
</evidence>
<dbReference type="Proteomes" id="UP001565368">
    <property type="component" value="Unassembled WGS sequence"/>
</dbReference>
<keyword evidence="2" id="KW-1133">Transmembrane helix</keyword>
<feature type="compositionally biased region" description="Polar residues" evidence="1">
    <location>
        <begin position="27"/>
        <end position="37"/>
    </location>
</feature>
<feature type="transmembrane region" description="Helical" evidence="2">
    <location>
        <begin position="328"/>
        <end position="349"/>
    </location>
</feature>
<keyword evidence="4" id="KW-1185">Reference proteome</keyword>
<evidence type="ECO:0000256" key="1">
    <source>
        <dbReference type="SAM" id="MobiDB-lite"/>
    </source>
</evidence>
<evidence type="ECO:0000313" key="4">
    <source>
        <dbReference type="Proteomes" id="UP001565368"/>
    </source>
</evidence>
<sequence>MAQSPIDESDHRFTISDYIDYGDGATSPVSPQRSATSPMARVGPSAAAGPSRSPSNQGYSAHIRPLPRVPPLATVPASTLAMHDPPLAAGHGLLGPGPQPLPASPDEPHAGGRSGPPSEENYVPQHPTYPPRSAPGFSDARPGELRLNRPLPERSPTSSRAPKSHAFTPLRGEPAAPSPSSSAAPPSSFQTISPSASSTHIARSPSGGAAFTPLVPKVKRQPSGNQNFHPLVQPQSPSATSVLSPGLSPLPPGAGSLAGSPYHEPGSPYHQSPSVLADDDEEKAHGLGGEKAAAAFPPPQAAAPPKRQRWAFSVWLDRIIPDSVPCRLLVLVVFLEAIINIAIQANIFWRYDRQMDCDSGDKQCERLPVYITVFGIAHVVQVGLTVYAIRTRNTIQIIALAIFGALLLIYAVIEMAEVRKLLGEKTTSTDSSDTRALLTLPLNALTSVVIALIALAEFTIIVLTYLIWREFGWRIYRFLGADLRIRRYYREYQIFECLVCFSFFFFAGFGIQFIFLVLNKTDPEYILTWVMLPLSLVWLIMGVIAARWEISWLMATFDIGLVGGLAYFVFKLVRVFTDKATVTDSETGRTVSKYYRLTWSLSVFTALSIAMIILCLVFGIIVWRNFGKGLKEAARNKTKDNVRENIVLEPQPAANAKFGQSDLNARQQHRLTID</sequence>
<keyword evidence="2" id="KW-0472">Membrane</keyword>
<dbReference type="EMBL" id="JBBXJM010000006">
    <property type="protein sequence ID" value="KAL1406175.1"/>
    <property type="molecule type" value="Genomic_DNA"/>
</dbReference>
<accession>A0ABR3PUW8</accession>
<proteinExistence type="predicted"/>
<feature type="transmembrane region" description="Helical" evidence="2">
    <location>
        <begin position="444"/>
        <end position="468"/>
    </location>
</feature>
<comment type="caution">
    <text evidence="3">The sequence shown here is derived from an EMBL/GenBank/DDBJ whole genome shotgun (WGS) entry which is preliminary data.</text>
</comment>
<keyword evidence="2" id="KW-0812">Transmembrane</keyword>
<feature type="compositionally biased region" description="Low complexity" evidence="1">
    <location>
        <begin position="43"/>
        <end position="55"/>
    </location>
</feature>
<evidence type="ECO:0008006" key="5">
    <source>
        <dbReference type="Google" id="ProtNLM"/>
    </source>
</evidence>
<feature type="transmembrane region" description="Helical" evidence="2">
    <location>
        <begin position="494"/>
        <end position="519"/>
    </location>
</feature>
<dbReference type="PANTHER" id="PTHR34391">
    <property type="entry name" value="UPF0658 GOLGI APPARATUS MEMBRANE PROTEIN C1952.10C-RELATED"/>
    <property type="match status" value="1"/>
</dbReference>
<organism evidence="3 4">
    <name type="scientific">Vanrija albida</name>
    <dbReference type="NCBI Taxonomy" id="181172"/>
    <lineage>
        <taxon>Eukaryota</taxon>
        <taxon>Fungi</taxon>
        <taxon>Dikarya</taxon>
        <taxon>Basidiomycota</taxon>
        <taxon>Agaricomycotina</taxon>
        <taxon>Tremellomycetes</taxon>
        <taxon>Trichosporonales</taxon>
        <taxon>Trichosporonaceae</taxon>
        <taxon>Vanrija</taxon>
    </lineage>
</organism>
<dbReference type="PANTHER" id="PTHR34391:SF2">
    <property type="entry name" value="TRP C-TERMINAL DOMAIN-CONTAINING PROTEIN"/>
    <property type="match status" value="1"/>
</dbReference>
<feature type="transmembrane region" description="Helical" evidence="2">
    <location>
        <begin position="599"/>
        <end position="623"/>
    </location>
</feature>
<feature type="region of interest" description="Disordered" evidence="1">
    <location>
        <begin position="1"/>
        <end position="304"/>
    </location>
</feature>
<evidence type="ECO:0000256" key="2">
    <source>
        <dbReference type="SAM" id="Phobius"/>
    </source>
</evidence>
<feature type="compositionally biased region" description="Low complexity" evidence="1">
    <location>
        <begin position="174"/>
        <end position="188"/>
    </location>
</feature>
<gene>
    <name evidence="3" type="ORF">Q8F55_007862</name>
</gene>
<reference evidence="3 4" key="1">
    <citation type="submission" date="2023-08" db="EMBL/GenBank/DDBJ databases">
        <title>Annotated Genome Sequence of Vanrija albida AlHP1.</title>
        <authorList>
            <person name="Herzog R."/>
        </authorList>
    </citation>
    <scope>NUCLEOTIDE SEQUENCE [LARGE SCALE GENOMIC DNA]</scope>
    <source>
        <strain evidence="3 4">AlHP1</strain>
    </source>
</reference>
<feature type="transmembrane region" description="Helical" evidence="2">
    <location>
        <begin position="395"/>
        <end position="413"/>
    </location>
</feature>
<feature type="transmembrane region" description="Helical" evidence="2">
    <location>
        <begin position="552"/>
        <end position="570"/>
    </location>
</feature>
<dbReference type="InterPro" id="IPR040410">
    <property type="entry name" value="UPF0658_Golgi"/>
</dbReference>
<dbReference type="RefSeq" id="XP_069206119.1">
    <property type="nucleotide sequence ID" value="XM_069356278.1"/>
</dbReference>
<protein>
    <recommendedName>
        <fullName evidence="5">MARVEL domain-containing protein</fullName>
    </recommendedName>
</protein>